<dbReference type="GO" id="GO:0004347">
    <property type="term" value="F:glucose-6-phosphate isomerase activity"/>
    <property type="evidence" value="ECO:0007669"/>
    <property type="project" value="InterPro"/>
</dbReference>
<protein>
    <submittedName>
        <fullName evidence="4">Bifunctional glucose-6-phosphate/mannose-6-phosphate isomerase</fullName>
    </submittedName>
</protein>
<organism evidence="4 5">
    <name type="scientific">Planotetraspora mira</name>
    <dbReference type="NCBI Taxonomy" id="58121"/>
    <lineage>
        <taxon>Bacteria</taxon>
        <taxon>Bacillati</taxon>
        <taxon>Actinomycetota</taxon>
        <taxon>Actinomycetes</taxon>
        <taxon>Streptosporangiales</taxon>
        <taxon>Streptosporangiaceae</taxon>
        <taxon>Planotetraspora</taxon>
    </lineage>
</organism>
<dbReference type="EMBL" id="BOOO01000038">
    <property type="protein sequence ID" value="GII33162.1"/>
    <property type="molecule type" value="Genomic_DNA"/>
</dbReference>
<keyword evidence="5" id="KW-1185">Reference proteome</keyword>
<evidence type="ECO:0000259" key="3">
    <source>
        <dbReference type="Pfam" id="PF10432"/>
    </source>
</evidence>
<evidence type="ECO:0000256" key="2">
    <source>
        <dbReference type="ARBA" id="ARBA00023235"/>
    </source>
</evidence>
<dbReference type="GO" id="GO:0004476">
    <property type="term" value="F:mannose-6-phosphate isomerase activity"/>
    <property type="evidence" value="ECO:0007669"/>
    <property type="project" value="InterPro"/>
</dbReference>
<dbReference type="CDD" id="cd05637">
    <property type="entry name" value="SIS_PGI_PMI_2"/>
    <property type="match status" value="1"/>
</dbReference>
<dbReference type="GO" id="GO:0097367">
    <property type="term" value="F:carbohydrate derivative binding"/>
    <property type="evidence" value="ECO:0007669"/>
    <property type="project" value="InterPro"/>
</dbReference>
<dbReference type="AlphaFoldDB" id="A0A8J3TXI2"/>
<evidence type="ECO:0000256" key="1">
    <source>
        <dbReference type="ARBA" id="ARBA00010523"/>
    </source>
</evidence>
<reference evidence="4 5" key="1">
    <citation type="submission" date="2021-01" db="EMBL/GenBank/DDBJ databases">
        <title>Whole genome shotgun sequence of Planotetraspora mira NBRC 15435.</title>
        <authorList>
            <person name="Komaki H."/>
            <person name="Tamura T."/>
        </authorList>
    </citation>
    <scope>NUCLEOTIDE SEQUENCE [LARGE SCALE GENOMIC DNA]</scope>
    <source>
        <strain evidence="4 5">NBRC 15435</strain>
    </source>
</reference>
<name>A0A8J3TXI2_9ACTN</name>
<feature type="domain" description="Bifunctional glucose-6-phosphate/mannose-6-phosphate isomerase C-terminal" evidence="3">
    <location>
        <begin position="219"/>
        <end position="379"/>
    </location>
</feature>
<gene>
    <name evidence="4" type="ORF">Pmi06nite_66040</name>
</gene>
<dbReference type="GO" id="GO:0005975">
    <property type="term" value="P:carbohydrate metabolic process"/>
    <property type="evidence" value="ECO:0007669"/>
    <property type="project" value="InterPro"/>
</dbReference>
<dbReference type="RefSeq" id="WP_203956998.1">
    <property type="nucleotide sequence ID" value="NZ_BOOO01000038.1"/>
</dbReference>
<dbReference type="InterPro" id="IPR046348">
    <property type="entry name" value="SIS_dom_sf"/>
</dbReference>
<evidence type="ECO:0000313" key="4">
    <source>
        <dbReference type="EMBL" id="GII33162.1"/>
    </source>
</evidence>
<dbReference type="Pfam" id="PF10432">
    <property type="entry name" value="bact-PGI_C"/>
    <property type="match status" value="1"/>
</dbReference>
<proteinExistence type="inferred from homology"/>
<comment type="similarity">
    <text evidence="1">Belongs to the PGI/PMI family.</text>
</comment>
<sequence length="380" mass="39213">MTDAGAAPGTVFEPDRLDDQAYLAEGDPSGVLRAVASSAARVRTAYRAAVEAQVASLGRFGRPRAIVVVGTGGSAVAGDVLDAVIGYGAPLPVVTVRGHRLPGWVGAADVVMAVSRPGDGEETFAPAAEAARRGASIMGVGPARSPLEHVVTRAGGPYVPLEGEAARSGGTLWELAVPLVVAASALGLVEAGEDVFEAAAVRLEDIAHRCRPSSESFINPGKTLATELAGSVPMIWGSSPLAGAAARWLAFRLNEIAKYPAIWGEIPESRHQLAAFSGPLAGRDVFADPFADEPGGEGAKLRLVLLRDAEEQEQVVRNRTAAVGLAEDRGVPVSEVVAEGVQPLERLASLIGLGDYAAVYAALGYGIDPESFSDVTELRA</sequence>
<evidence type="ECO:0000313" key="5">
    <source>
        <dbReference type="Proteomes" id="UP000650628"/>
    </source>
</evidence>
<dbReference type="Proteomes" id="UP000650628">
    <property type="component" value="Unassembled WGS sequence"/>
</dbReference>
<dbReference type="GO" id="GO:1901135">
    <property type="term" value="P:carbohydrate derivative metabolic process"/>
    <property type="evidence" value="ECO:0007669"/>
    <property type="project" value="InterPro"/>
</dbReference>
<comment type="caution">
    <text evidence="4">The sequence shown here is derived from an EMBL/GenBank/DDBJ whole genome shotgun (WGS) entry which is preliminary data.</text>
</comment>
<keyword evidence="2 4" id="KW-0413">Isomerase</keyword>
<dbReference type="InterPro" id="IPR019490">
    <property type="entry name" value="Glu6P/Mann6P_isomerase_C"/>
</dbReference>
<accession>A0A8J3TXI2</accession>
<dbReference type="SUPFAM" id="SSF53697">
    <property type="entry name" value="SIS domain"/>
    <property type="match status" value="1"/>
</dbReference>
<dbReference type="Gene3D" id="3.40.50.10490">
    <property type="entry name" value="Glucose-6-phosphate isomerase like protein, domain 1"/>
    <property type="match status" value="2"/>
</dbReference>